<keyword evidence="4" id="KW-0520">NAD</keyword>
<dbReference type="Pfam" id="PF00107">
    <property type="entry name" value="ADH_zinc_N"/>
    <property type="match status" value="1"/>
</dbReference>
<dbReference type="InterPro" id="IPR013149">
    <property type="entry name" value="ADH-like_C"/>
</dbReference>
<sequence length="363" mass="38891">MQIRAAVTNGLNEEFSIEEVELQEPGEGEILVEIRAAGICHTDSGAVRGRYPLGFPAVLGHEGAGIVIKTGRGVRKVKPGDHVGLTYGTCGSCEECRHSRPYGCTHMVKINFGGGMRDGTHRLSRNGKKISHFFAQSSFAQYAVVHESSAVLVEDRDIPFSVIAPMGCGVQTGAGIVLNQMKPGFGDSLAVFGCGTVGMSAVMAARIAGCRIIIAVGGNDESLGLARELGATHTINRRTNPRIMDRIKNITGQGCGFAIDTTGVPEFARMALLSAAYSGRTAFAANCEINVNTGRDMANRTVYGVSEGNGIPDLFIPELLRYYREGRYPVDRLIRTYPFEEINKAFTDSLSGKVIKAVLLMPG</sequence>
<dbReference type="InterPro" id="IPR013154">
    <property type="entry name" value="ADH-like_N"/>
</dbReference>
<accession>A0A0J9B7J1</accession>
<dbReference type="EMBL" id="ADLK01000089">
    <property type="protein sequence ID" value="KMW08349.1"/>
    <property type="molecule type" value="Genomic_DNA"/>
</dbReference>
<evidence type="ECO:0000256" key="1">
    <source>
        <dbReference type="ARBA" id="ARBA00022723"/>
    </source>
</evidence>
<dbReference type="SUPFAM" id="SSF50129">
    <property type="entry name" value="GroES-like"/>
    <property type="match status" value="1"/>
</dbReference>
<dbReference type="SMART" id="SM00829">
    <property type="entry name" value="PKS_ER"/>
    <property type="match status" value="1"/>
</dbReference>
<feature type="domain" description="Enoyl reductase (ER)" evidence="6">
    <location>
        <begin position="10"/>
        <end position="359"/>
    </location>
</feature>
<dbReference type="AlphaFoldDB" id="A0A0J9B7J1"/>
<keyword evidence="3" id="KW-0560">Oxidoreductase</keyword>
<dbReference type="SUPFAM" id="SSF51735">
    <property type="entry name" value="NAD(P)-binding Rossmann-fold domains"/>
    <property type="match status" value="1"/>
</dbReference>
<dbReference type="GO" id="GO:0005829">
    <property type="term" value="C:cytosol"/>
    <property type="evidence" value="ECO:0007669"/>
    <property type="project" value="TreeGrafter"/>
</dbReference>
<evidence type="ECO:0000256" key="2">
    <source>
        <dbReference type="ARBA" id="ARBA00022833"/>
    </source>
</evidence>
<gene>
    <name evidence="7" type="ORF">HMPREF9470_00762</name>
</gene>
<keyword evidence="2 5" id="KW-0862">Zinc</keyword>
<evidence type="ECO:0000256" key="4">
    <source>
        <dbReference type="ARBA" id="ARBA00023027"/>
    </source>
</evidence>
<evidence type="ECO:0000259" key="6">
    <source>
        <dbReference type="SMART" id="SM00829"/>
    </source>
</evidence>
<comment type="cofactor">
    <cofactor evidence="5">
        <name>Zn(2+)</name>
        <dbReference type="ChEBI" id="CHEBI:29105"/>
    </cofactor>
</comment>
<evidence type="ECO:0000313" key="8">
    <source>
        <dbReference type="Proteomes" id="UP000037392"/>
    </source>
</evidence>
<evidence type="ECO:0000313" key="7">
    <source>
        <dbReference type="EMBL" id="KMW08349.1"/>
    </source>
</evidence>
<dbReference type="PROSITE" id="PS00059">
    <property type="entry name" value="ADH_ZINC"/>
    <property type="match status" value="1"/>
</dbReference>
<dbReference type="GO" id="GO:0008270">
    <property type="term" value="F:zinc ion binding"/>
    <property type="evidence" value="ECO:0007669"/>
    <property type="project" value="InterPro"/>
</dbReference>
<name>A0A0J9B7J1_9FIRM</name>
<protein>
    <recommendedName>
        <fullName evidence="6">Enoyl reductase (ER) domain-containing protein</fullName>
    </recommendedName>
</protein>
<dbReference type="OrthoDB" id="9806940at2"/>
<keyword evidence="1 5" id="KW-0479">Metal-binding</keyword>
<dbReference type="PANTHER" id="PTHR43880">
    <property type="entry name" value="ALCOHOL DEHYDROGENASE"/>
    <property type="match status" value="1"/>
</dbReference>
<dbReference type="PATRIC" id="fig|742734.4.peg.811"/>
<reference evidence="7 8" key="1">
    <citation type="submission" date="2011-04" db="EMBL/GenBank/DDBJ databases">
        <title>The Genome Sequence of Clostridium citroniae WAL-19142.</title>
        <authorList>
            <consortium name="The Broad Institute Genome Sequencing Platform"/>
            <person name="Earl A."/>
            <person name="Ward D."/>
            <person name="Feldgarden M."/>
            <person name="Gevers D."/>
            <person name="Warren Y.A."/>
            <person name="Tyrrell K.L."/>
            <person name="Citron D.M."/>
            <person name="Goldstein E.J."/>
            <person name="Daigneault M."/>
            <person name="Allen-Vercoe E."/>
            <person name="Young S.K."/>
            <person name="Zeng Q."/>
            <person name="Gargeya S."/>
            <person name="Fitzgerald M."/>
            <person name="Haas B."/>
            <person name="Abouelleil A."/>
            <person name="Alvarado L."/>
            <person name="Arachchi H.M."/>
            <person name="Berlin A."/>
            <person name="Brown A."/>
            <person name="Chapman S.B."/>
            <person name="Chen Z."/>
            <person name="Dunbar C."/>
            <person name="Freedman E."/>
            <person name="Gearin G."/>
            <person name="Gellesch M."/>
            <person name="Goldberg J."/>
            <person name="Griggs A."/>
            <person name="Gujja S."/>
            <person name="Heilman E.R."/>
            <person name="Heiman D."/>
            <person name="Howarth C."/>
            <person name="Larson L."/>
            <person name="Lui A."/>
            <person name="MacDonald P.J."/>
            <person name="Mehta T."/>
            <person name="Montmayeur A."/>
            <person name="Murphy C."/>
            <person name="Neiman D."/>
            <person name="Pearson M."/>
            <person name="Priest M."/>
            <person name="Roberts A."/>
            <person name="Saif S."/>
            <person name="Shea T."/>
            <person name="Shenoy N."/>
            <person name="Sisk P."/>
            <person name="Stolte C."/>
            <person name="Sykes S."/>
            <person name="White J."/>
            <person name="Yandava C."/>
            <person name="Wortman J."/>
            <person name="Nusbaum C."/>
            <person name="Birren B."/>
        </authorList>
    </citation>
    <scope>NUCLEOTIDE SEQUENCE [LARGE SCALE GENOMIC DNA]</scope>
    <source>
        <strain evidence="7 8">WAL-19142</strain>
    </source>
</reference>
<dbReference type="Proteomes" id="UP000037392">
    <property type="component" value="Unassembled WGS sequence"/>
</dbReference>
<evidence type="ECO:0000256" key="5">
    <source>
        <dbReference type="RuleBase" id="RU361277"/>
    </source>
</evidence>
<comment type="caution">
    <text evidence="7">The sequence shown here is derived from an EMBL/GenBank/DDBJ whole genome shotgun (WGS) entry which is preliminary data.</text>
</comment>
<dbReference type="InterPro" id="IPR020843">
    <property type="entry name" value="ER"/>
</dbReference>
<dbReference type="Gene3D" id="3.90.180.10">
    <property type="entry name" value="Medium-chain alcohol dehydrogenases, catalytic domain"/>
    <property type="match status" value="1"/>
</dbReference>
<dbReference type="GO" id="GO:0046294">
    <property type="term" value="P:formaldehyde catabolic process"/>
    <property type="evidence" value="ECO:0007669"/>
    <property type="project" value="TreeGrafter"/>
</dbReference>
<dbReference type="RefSeq" id="WP_048929206.1">
    <property type="nucleotide sequence ID" value="NZ_KQ235875.1"/>
</dbReference>
<dbReference type="CDD" id="cd08278">
    <property type="entry name" value="benzyl_alcohol_DH"/>
    <property type="match status" value="1"/>
</dbReference>
<evidence type="ECO:0000256" key="3">
    <source>
        <dbReference type="ARBA" id="ARBA00023002"/>
    </source>
</evidence>
<dbReference type="Gene3D" id="3.40.50.720">
    <property type="entry name" value="NAD(P)-binding Rossmann-like Domain"/>
    <property type="match status" value="1"/>
</dbReference>
<dbReference type="GeneID" id="93166332"/>
<proteinExistence type="inferred from homology"/>
<dbReference type="GO" id="GO:0051903">
    <property type="term" value="F:S-(hydroxymethyl)glutathione dehydrogenase [NAD(P)+] activity"/>
    <property type="evidence" value="ECO:0007669"/>
    <property type="project" value="TreeGrafter"/>
</dbReference>
<organism evidence="7 8">
    <name type="scientific">[Clostridium] citroniae WAL-19142</name>
    <dbReference type="NCBI Taxonomy" id="742734"/>
    <lineage>
        <taxon>Bacteria</taxon>
        <taxon>Bacillati</taxon>
        <taxon>Bacillota</taxon>
        <taxon>Clostridia</taxon>
        <taxon>Lachnospirales</taxon>
        <taxon>Lachnospiraceae</taxon>
        <taxon>Enterocloster</taxon>
    </lineage>
</organism>
<dbReference type="Pfam" id="PF08240">
    <property type="entry name" value="ADH_N"/>
    <property type="match status" value="1"/>
</dbReference>
<comment type="similarity">
    <text evidence="5">Belongs to the zinc-containing alcohol dehydrogenase family.</text>
</comment>
<dbReference type="InterPro" id="IPR002328">
    <property type="entry name" value="ADH_Zn_CS"/>
</dbReference>
<dbReference type="InterPro" id="IPR011032">
    <property type="entry name" value="GroES-like_sf"/>
</dbReference>
<dbReference type="InterPro" id="IPR036291">
    <property type="entry name" value="NAD(P)-bd_dom_sf"/>
</dbReference>
<dbReference type="PANTHER" id="PTHR43880:SF12">
    <property type="entry name" value="ALCOHOL DEHYDROGENASE CLASS-3"/>
    <property type="match status" value="1"/>
</dbReference>